<gene>
    <name evidence="1" type="ORF">LCGC14_2089460</name>
</gene>
<comment type="caution">
    <text evidence="1">The sequence shown here is derived from an EMBL/GenBank/DDBJ whole genome shotgun (WGS) entry which is preliminary data.</text>
</comment>
<organism evidence="1">
    <name type="scientific">marine sediment metagenome</name>
    <dbReference type="NCBI Taxonomy" id="412755"/>
    <lineage>
        <taxon>unclassified sequences</taxon>
        <taxon>metagenomes</taxon>
        <taxon>ecological metagenomes</taxon>
    </lineage>
</organism>
<feature type="non-terminal residue" evidence="1">
    <location>
        <position position="1"/>
    </location>
</feature>
<reference evidence="1" key="1">
    <citation type="journal article" date="2015" name="Nature">
        <title>Complex archaea that bridge the gap between prokaryotes and eukaryotes.</title>
        <authorList>
            <person name="Spang A."/>
            <person name="Saw J.H."/>
            <person name="Jorgensen S.L."/>
            <person name="Zaremba-Niedzwiedzka K."/>
            <person name="Martijn J."/>
            <person name="Lind A.E."/>
            <person name="van Eijk R."/>
            <person name="Schleper C."/>
            <person name="Guy L."/>
            <person name="Ettema T.J."/>
        </authorList>
    </citation>
    <scope>NUCLEOTIDE SEQUENCE</scope>
</reference>
<accession>A0A0F9HA10</accession>
<proteinExistence type="predicted"/>
<sequence>VLATSNRAEVEEQHRKVVEELLDNNVMEVLDPPLLQALKGEKE</sequence>
<dbReference type="AlphaFoldDB" id="A0A0F9HA10"/>
<protein>
    <submittedName>
        <fullName evidence="1">Uncharacterized protein</fullName>
    </submittedName>
</protein>
<name>A0A0F9HA10_9ZZZZ</name>
<dbReference type="EMBL" id="LAZR01025416">
    <property type="protein sequence ID" value="KKL71987.1"/>
    <property type="molecule type" value="Genomic_DNA"/>
</dbReference>
<evidence type="ECO:0000313" key="1">
    <source>
        <dbReference type="EMBL" id="KKL71987.1"/>
    </source>
</evidence>